<evidence type="ECO:0000256" key="1">
    <source>
        <dbReference type="SAM" id="MobiDB-lite"/>
    </source>
</evidence>
<dbReference type="AlphaFoldDB" id="A0AAV8X786"/>
<comment type="caution">
    <text evidence="2">The sequence shown here is derived from an EMBL/GenBank/DDBJ whole genome shotgun (WGS) entry which is preliminary data.</text>
</comment>
<feature type="compositionally biased region" description="Basic residues" evidence="1">
    <location>
        <begin position="1"/>
        <end position="11"/>
    </location>
</feature>
<dbReference type="Gene3D" id="2.40.70.10">
    <property type="entry name" value="Acid Proteases"/>
    <property type="match status" value="1"/>
</dbReference>
<organism evidence="2 3">
    <name type="scientific">Aromia moschata</name>
    <dbReference type="NCBI Taxonomy" id="1265417"/>
    <lineage>
        <taxon>Eukaryota</taxon>
        <taxon>Metazoa</taxon>
        <taxon>Ecdysozoa</taxon>
        <taxon>Arthropoda</taxon>
        <taxon>Hexapoda</taxon>
        <taxon>Insecta</taxon>
        <taxon>Pterygota</taxon>
        <taxon>Neoptera</taxon>
        <taxon>Endopterygota</taxon>
        <taxon>Coleoptera</taxon>
        <taxon>Polyphaga</taxon>
        <taxon>Cucujiformia</taxon>
        <taxon>Chrysomeloidea</taxon>
        <taxon>Cerambycidae</taxon>
        <taxon>Cerambycinae</taxon>
        <taxon>Callichromatini</taxon>
        <taxon>Aromia</taxon>
    </lineage>
</organism>
<feature type="compositionally biased region" description="Low complexity" evidence="1">
    <location>
        <begin position="12"/>
        <end position="21"/>
    </location>
</feature>
<feature type="compositionally biased region" description="Polar residues" evidence="1">
    <location>
        <begin position="33"/>
        <end position="56"/>
    </location>
</feature>
<name>A0AAV8X786_9CUCU</name>
<dbReference type="Pfam" id="PF13975">
    <property type="entry name" value="gag-asp_proteas"/>
    <property type="match status" value="1"/>
</dbReference>
<keyword evidence="3" id="KW-1185">Reference proteome</keyword>
<dbReference type="SUPFAM" id="SSF50630">
    <property type="entry name" value="Acid proteases"/>
    <property type="match status" value="1"/>
</dbReference>
<sequence length="337" mass="37121">MGRYRSRKRSRSSSSSTSSDDFSTESRRATRVADSSTITHQPMPSTSRSYTPPVSQDSDKISRLENLVERLIESQAQNSERPRFFAKSDCIPEFSPGNPNLSAKKVPNDLNQCYYFDCWVNGIPKQSYVDTGCGAVLLKQEEADSMRISYTPSSLYVFGYGGSKVKVLGKTIIRLKVDQVELDVEVLVVPNDAQIVAVMVGQSFVNNDNVTMIASGTEVRILPADVNISKVLGIPPSKIPLTTALIAVTSQGAYDGDVYIQGNFRPLPCKDHYVGECVTNAQDGYVTITNISHEQIVIVPSTKLFNVSTKLLNTSTKLLKRSISFFSRSIRPLSTHS</sequence>
<dbReference type="EMBL" id="JAPWTK010000978">
    <property type="protein sequence ID" value="KAJ8934813.1"/>
    <property type="molecule type" value="Genomic_DNA"/>
</dbReference>
<reference evidence="2" key="1">
    <citation type="journal article" date="2023" name="Insect Mol. Biol.">
        <title>Genome sequencing provides insights into the evolution of gene families encoding plant cell wall-degrading enzymes in longhorned beetles.</title>
        <authorList>
            <person name="Shin N.R."/>
            <person name="Okamura Y."/>
            <person name="Kirsch R."/>
            <person name="Pauchet Y."/>
        </authorList>
    </citation>
    <scope>NUCLEOTIDE SEQUENCE</scope>
    <source>
        <strain evidence="2">AMC_N1</strain>
    </source>
</reference>
<gene>
    <name evidence="2" type="ORF">NQ318_010227</name>
</gene>
<accession>A0AAV8X786</accession>
<protein>
    <submittedName>
        <fullName evidence="2">Uncharacterized protein</fullName>
    </submittedName>
</protein>
<feature type="region of interest" description="Disordered" evidence="1">
    <location>
        <begin position="1"/>
        <end position="59"/>
    </location>
</feature>
<evidence type="ECO:0000313" key="3">
    <source>
        <dbReference type="Proteomes" id="UP001162162"/>
    </source>
</evidence>
<dbReference type="Proteomes" id="UP001162162">
    <property type="component" value="Unassembled WGS sequence"/>
</dbReference>
<proteinExistence type="predicted"/>
<evidence type="ECO:0000313" key="2">
    <source>
        <dbReference type="EMBL" id="KAJ8934813.1"/>
    </source>
</evidence>
<dbReference type="InterPro" id="IPR021109">
    <property type="entry name" value="Peptidase_aspartic_dom_sf"/>
</dbReference>